<comment type="subcellular location">
    <subcellularLocation>
        <location evidence="1">Cell membrane</location>
        <topology evidence="1">Multi-pass membrane protein</topology>
    </subcellularLocation>
</comment>
<dbReference type="SUPFAM" id="SSF53850">
    <property type="entry name" value="Periplasmic binding protein-like II"/>
    <property type="match status" value="1"/>
</dbReference>
<keyword evidence="12" id="KW-0407">Ion channel</keyword>
<dbReference type="Gene3D" id="3.40.190.10">
    <property type="entry name" value="Periplasmic binding protein-like II"/>
    <property type="match status" value="3"/>
</dbReference>
<sequence length="775" mass="88841">MPESEPGPTAEPAPQRRTGPERRRPHQSTMGVHFDCRDLTCIKPEILKNVMNFAIRIYVRAFDKFYNDMRAKHGNISLVSDLEQACVTGSKMDVKPWKLGPIFYEYLRREEYASLPTNKVGFDISGHNKYSRLEIINLQERFDKSKRAYIRVWRKVGIWQRENIGTLQIDDITWPGKSRSPPKGVPERFNLTVVTLEESPFVITKDVDVETGGCSRGVKCRSPIRGRNDTQRCIKPFDYTSWAMILLVCINGVAFFLFFFEWLSPYGFNMRKRAPPGHRFSLFRALWVMYTILFGGSTNFDQPRGYVSRAIANVWALFSLFFLASYTANLVKFMIAKDEAIQLSGFEDARLQFPQKYQYPLKFGTVPQGHVEEHIRRNYWDTWRYMKQYNVASVAEGMKKLKNGDLDALIYDAKVLEYHAGQDNDCKLLQTGSWFAMTGYGIGFPQKSKFKDKISHQILKYRESGDLERLERFWFMADCRPKEQTAESSSNSLEIKNFASAFILLLIGIVFAWVLLILEHCYFNYVRQHVKKVDKCGICGLVSISMGKSLSFSNAVLEAQDVMRHYRCRNPVCDQQMGHLRQELSMTRIKIKYLEDMINKKKKSVYGGSSNELINNSVDMMTPTAPEEKLLSVTYNPRASPCTSSNVSGADLLASPGGLSPLSYLSHNSHQSFQEAADAYHRGEMPPSYPGDPAAMSYCSQRTAADSPADVPYAHRCDRTLLGEVAEQPSYRQPYSHAEEDERARERSPSVRKYRDGRRYVPVPNLDAYEIETVL</sequence>
<feature type="domain" description="Ionotropic glutamate receptor C-terminal" evidence="15">
    <location>
        <begin position="261"/>
        <end position="477"/>
    </location>
</feature>
<evidence type="ECO:0000256" key="11">
    <source>
        <dbReference type="ARBA" id="ARBA00023286"/>
    </source>
</evidence>
<evidence type="ECO:0000256" key="3">
    <source>
        <dbReference type="ARBA" id="ARBA00022448"/>
    </source>
</evidence>
<dbReference type="GeneID" id="106813030"/>
<evidence type="ECO:0000256" key="6">
    <source>
        <dbReference type="ARBA" id="ARBA00022989"/>
    </source>
</evidence>
<evidence type="ECO:0000256" key="13">
    <source>
        <dbReference type="SAM" id="MobiDB-lite"/>
    </source>
</evidence>
<keyword evidence="7" id="KW-0406">Ion transport</keyword>
<organism evidence="16 17">
    <name type="scientific">Priapulus caudatus</name>
    <name type="common">Priapulid worm</name>
    <dbReference type="NCBI Taxonomy" id="37621"/>
    <lineage>
        <taxon>Eukaryota</taxon>
        <taxon>Metazoa</taxon>
        <taxon>Ecdysozoa</taxon>
        <taxon>Scalidophora</taxon>
        <taxon>Priapulida</taxon>
        <taxon>Priapulimorpha</taxon>
        <taxon>Priapulimorphida</taxon>
        <taxon>Priapulidae</taxon>
        <taxon>Priapulus</taxon>
    </lineage>
</organism>
<evidence type="ECO:0000256" key="14">
    <source>
        <dbReference type="SAM" id="Phobius"/>
    </source>
</evidence>
<feature type="region of interest" description="Disordered" evidence="13">
    <location>
        <begin position="727"/>
        <end position="756"/>
    </location>
</feature>
<feature type="transmembrane region" description="Helical" evidence="14">
    <location>
        <begin position="306"/>
        <end position="328"/>
    </location>
</feature>
<feature type="transmembrane region" description="Helical" evidence="14">
    <location>
        <begin position="498"/>
        <end position="518"/>
    </location>
</feature>
<evidence type="ECO:0000256" key="9">
    <source>
        <dbReference type="ARBA" id="ARBA00023170"/>
    </source>
</evidence>
<dbReference type="RefSeq" id="XP_014672561.1">
    <property type="nucleotide sequence ID" value="XM_014817075.1"/>
</dbReference>
<protein>
    <submittedName>
        <fullName evidence="17">Glutamate receptor ionotropic, NMDA 2B-like</fullName>
    </submittedName>
</protein>
<dbReference type="PANTHER" id="PTHR18966">
    <property type="entry name" value="IONOTROPIC GLUTAMATE RECEPTOR"/>
    <property type="match status" value="1"/>
</dbReference>
<proteinExistence type="inferred from homology"/>
<feature type="transmembrane region" description="Helical" evidence="14">
    <location>
        <begin position="239"/>
        <end position="260"/>
    </location>
</feature>
<dbReference type="InterPro" id="IPR001320">
    <property type="entry name" value="Iontro_rcpt_C"/>
</dbReference>
<feature type="compositionally biased region" description="Basic and acidic residues" evidence="13">
    <location>
        <begin position="737"/>
        <end position="756"/>
    </location>
</feature>
<evidence type="ECO:0000313" key="17">
    <source>
        <dbReference type="RefSeq" id="XP_014672561.1"/>
    </source>
</evidence>
<keyword evidence="9" id="KW-0675">Receptor</keyword>
<keyword evidence="8 14" id="KW-0472">Membrane</keyword>
<gene>
    <name evidence="17" type="primary">LOC106813030</name>
</gene>
<feature type="region of interest" description="Disordered" evidence="13">
    <location>
        <begin position="1"/>
        <end position="29"/>
    </location>
</feature>
<evidence type="ECO:0000256" key="4">
    <source>
        <dbReference type="ARBA" id="ARBA00022475"/>
    </source>
</evidence>
<dbReference type="InterPro" id="IPR015683">
    <property type="entry name" value="Ionotropic_Glu_rcpt"/>
</dbReference>
<keyword evidence="16" id="KW-1185">Reference proteome</keyword>
<evidence type="ECO:0000256" key="1">
    <source>
        <dbReference type="ARBA" id="ARBA00004651"/>
    </source>
</evidence>
<dbReference type="PRINTS" id="PR00177">
    <property type="entry name" value="NMDARECEPTOR"/>
</dbReference>
<keyword evidence="3" id="KW-0813">Transport</keyword>
<keyword evidence="6 14" id="KW-1133">Transmembrane helix</keyword>
<accession>A0ABM1EK40</accession>
<evidence type="ECO:0000256" key="8">
    <source>
        <dbReference type="ARBA" id="ARBA00023136"/>
    </source>
</evidence>
<dbReference type="SMART" id="SM00079">
    <property type="entry name" value="PBPe"/>
    <property type="match status" value="1"/>
</dbReference>
<keyword evidence="5 14" id="KW-0812">Transmembrane</keyword>
<keyword evidence="11" id="KW-1071">Ligand-gated ion channel</keyword>
<evidence type="ECO:0000256" key="12">
    <source>
        <dbReference type="ARBA" id="ARBA00023303"/>
    </source>
</evidence>
<evidence type="ECO:0000256" key="7">
    <source>
        <dbReference type="ARBA" id="ARBA00023065"/>
    </source>
</evidence>
<dbReference type="Proteomes" id="UP000695022">
    <property type="component" value="Unplaced"/>
</dbReference>
<keyword evidence="10" id="KW-0325">Glycoprotein</keyword>
<evidence type="ECO:0000313" key="16">
    <source>
        <dbReference type="Proteomes" id="UP000695022"/>
    </source>
</evidence>
<evidence type="ECO:0000256" key="5">
    <source>
        <dbReference type="ARBA" id="ARBA00022692"/>
    </source>
</evidence>
<evidence type="ECO:0000256" key="2">
    <source>
        <dbReference type="ARBA" id="ARBA00008685"/>
    </source>
</evidence>
<evidence type="ECO:0000256" key="10">
    <source>
        <dbReference type="ARBA" id="ARBA00023180"/>
    </source>
</evidence>
<evidence type="ECO:0000259" key="15">
    <source>
        <dbReference type="SMART" id="SM00079"/>
    </source>
</evidence>
<reference evidence="17" key="1">
    <citation type="submission" date="2025-08" db="UniProtKB">
        <authorList>
            <consortium name="RefSeq"/>
        </authorList>
    </citation>
    <scope>IDENTIFICATION</scope>
</reference>
<feature type="transmembrane region" description="Helical" evidence="14">
    <location>
        <begin position="281"/>
        <end position="300"/>
    </location>
</feature>
<dbReference type="Pfam" id="PF00060">
    <property type="entry name" value="Lig_chan"/>
    <property type="match status" value="1"/>
</dbReference>
<name>A0ABM1EK40_PRICU</name>
<keyword evidence="4" id="KW-1003">Cell membrane</keyword>
<dbReference type="InterPro" id="IPR001508">
    <property type="entry name" value="Iono_Glu_rcpt_met"/>
</dbReference>
<comment type="similarity">
    <text evidence="2">Belongs to the glutamate-gated ion channel (TC 1.A.10.1) family.</text>
</comment>